<evidence type="ECO:0000313" key="4">
    <source>
        <dbReference type="Ensembl" id="ENSEBUP00000007291.1"/>
    </source>
</evidence>
<dbReference type="Proteomes" id="UP000694388">
    <property type="component" value="Unplaced"/>
</dbReference>
<dbReference type="Pfam" id="PF08368">
    <property type="entry name" value="FAST_2"/>
    <property type="match status" value="1"/>
</dbReference>
<dbReference type="Pfam" id="PF06743">
    <property type="entry name" value="FAST_1"/>
    <property type="match status" value="1"/>
</dbReference>
<proteinExistence type="predicted"/>
<dbReference type="Ensembl" id="ENSEBUT00000007768.1">
    <property type="protein sequence ID" value="ENSEBUP00000007291.1"/>
    <property type="gene ID" value="ENSEBUG00000004770.1"/>
</dbReference>
<dbReference type="AlphaFoldDB" id="A0A8C4NMH8"/>
<dbReference type="OMA" id="PSDYYCS"/>
<evidence type="ECO:0000259" key="3">
    <source>
        <dbReference type="PROSITE" id="PS51286"/>
    </source>
</evidence>
<dbReference type="PROSITE" id="PS51286">
    <property type="entry name" value="RAP"/>
    <property type="match status" value="1"/>
</dbReference>
<name>A0A8C4NMH8_EPTBU</name>
<sequence>MLFDSLTAAHHTWQVSEDAVAQLVRMMQKLPLWSSTCSMNGLRHAMPGSRAPPAQGYGLLNFGSGPMSQNPMRAMYAPRALGKPPCRPLHLMSRLLHQDFLYTQAPLQGNGYGGYPVGMRGGPRRGGAPPGRDKVNYDTFFTMKRLLERSRTPEELLRWLVQNPTKVSPSHYPVALQRLAQLLQQQHQGMAKEVGNKKAEDDRSSLTTNGQELQMLYQGIIKHCPQFDNYGVVNCLYALAAMGISGELPVVRVLEDEARARLPHFNHKDISMLFSSIMRLHPSAPQSHPLVAPCLNCLERNMERERHPQTLFLLLSYYRLLTTAVGHSFGTVTSAGKGSGNDGLVSEGIGNTMQANVERKVLRLVRHTLALVGSVRDHELSLLDEMLAACASQVSNRALEAIFSSQLFYENRHEKFIMKLAEELPRKVGSLTPYTLGLIAKYLARHRLREPRLLDAIATFLVRRADQLDSKLLQKLVFPFSRMNYRPTNDERLLERLESAITQKALQSPLATVNIIMSMVQLGHFPSCSLTKVFSPPFIRNVMSSPYGLIVRRYLSLLDTAIELEFGEYVGPRLAEQYKVTMFDHALTADEVNRKYSYKGLVAEALRQLVGVESYKQDEVLPPGYYTDFLLFLDADGSLLPIHSSNRNDVDQAMCSSQAQSRATKPISTDTTVTALASDLQRLSPFRNEAAEMTIAQDTLHSPVIPPNTIASTAVTTSTICVSASFLSPALGPVPFATIAPRPRLPMVEHCVTLRVAQSAGPPESDSGSQEEMMTTPLLPAECPGVLSPTGFYHYYPNGLGGPPEVLPNMATMFGTDEQVVQRYYKPPFSHEKADGLPLAQAVCEKPVPERNNEARMLEKVQRVVMSVNDKWHYCHNSDVLVGSRAMRDRHLKLMGYEIIQLPYHELEKLNGIEEVKKYLQNKLQELRTL</sequence>
<dbReference type="GeneTree" id="ENSGT01030000234607"/>
<dbReference type="GO" id="GO:0005759">
    <property type="term" value="C:mitochondrial matrix"/>
    <property type="evidence" value="ECO:0007669"/>
    <property type="project" value="TreeGrafter"/>
</dbReference>
<organism evidence="4 5">
    <name type="scientific">Eptatretus burgeri</name>
    <name type="common">Inshore hagfish</name>
    <dbReference type="NCBI Taxonomy" id="7764"/>
    <lineage>
        <taxon>Eukaryota</taxon>
        <taxon>Metazoa</taxon>
        <taxon>Chordata</taxon>
        <taxon>Craniata</taxon>
        <taxon>Vertebrata</taxon>
        <taxon>Cyclostomata</taxon>
        <taxon>Myxini</taxon>
        <taxon>Myxiniformes</taxon>
        <taxon>Myxinidae</taxon>
        <taxon>Eptatretinae</taxon>
        <taxon>Eptatretus</taxon>
    </lineage>
</organism>
<reference evidence="4" key="1">
    <citation type="submission" date="2025-08" db="UniProtKB">
        <authorList>
            <consortium name="Ensembl"/>
        </authorList>
    </citation>
    <scope>IDENTIFICATION</scope>
</reference>
<dbReference type="GO" id="GO:0044528">
    <property type="term" value="P:regulation of mitochondrial mRNA stability"/>
    <property type="evidence" value="ECO:0007669"/>
    <property type="project" value="InterPro"/>
</dbReference>
<evidence type="ECO:0000256" key="1">
    <source>
        <dbReference type="ARBA" id="ARBA00004173"/>
    </source>
</evidence>
<evidence type="ECO:0000256" key="2">
    <source>
        <dbReference type="ARBA" id="ARBA00023128"/>
    </source>
</evidence>
<comment type="subcellular location">
    <subcellularLocation>
        <location evidence="1">Mitochondrion</location>
    </subcellularLocation>
</comment>
<dbReference type="PANTHER" id="PTHR21228">
    <property type="entry name" value="FAST LEU-RICH DOMAIN-CONTAINING"/>
    <property type="match status" value="1"/>
</dbReference>
<dbReference type="GO" id="GO:0035770">
    <property type="term" value="C:ribonucleoprotein granule"/>
    <property type="evidence" value="ECO:0007669"/>
    <property type="project" value="TreeGrafter"/>
</dbReference>
<accession>A0A8C4NMH8</accession>
<dbReference type="PANTHER" id="PTHR21228:SF4">
    <property type="entry name" value="FAS-ACTIVATED SERINE_THREONINE KINASE"/>
    <property type="match status" value="1"/>
</dbReference>
<dbReference type="Pfam" id="PF08373">
    <property type="entry name" value="RAP"/>
    <property type="match status" value="1"/>
</dbReference>
<dbReference type="InterPro" id="IPR010622">
    <property type="entry name" value="FAST_Leu-rich"/>
</dbReference>
<protein>
    <submittedName>
        <fullName evidence="4">Fas-activated serine/threonine kinase</fullName>
    </submittedName>
</protein>
<reference evidence="4" key="2">
    <citation type="submission" date="2025-09" db="UniProtKB">
        <authorList>
            <consortium name="Ensembl"/>
        </authorList>
    </citation>
    <scope>IDENTIFICATION</scope>
</reference>
<keyword evidence="2" id="KW-0496">Mitochondrion</keyword>
<dbReference type="InterPro" id="IPR013584">
    <property type="entry name" value="RAP"/>
</dbReference>
<keyword evidence="5" id="KW-1185">Reference proteome</keyword>
<dbReference type="GO" id="GO:0000963">
    <property type="term" value="P:mitochondrial RNA processing"/>
    <property type="evidence" value="ECO:0007669"/>
    <property type="project" value="TreeGrafter"/>
</dbReference>
<dbReference type="SMART" id="SM00952">
    <property type="entry name" value="RAP"/>
    <property type="match status" value="1"/>
</dbReference>
<dbReference type="GO" id="GO:0003723">
    <property type="term" value="F:RNA binding"/>
    <property type="evidence" value="ECO:0007669"/>
    <property type="project" value="TreeGrafter"/>
</dbReference>
<evidence type="ECO:0000313" key="5">
    <source>
        <dbReference type="Proteomes" id="UP000694388"/>
    </source>
</evidence>
<dbReference type="InterPro" id="IPR013579">
    <property type="entry name" value="FAST_2"/>
</dbReference>
<feature type="domain" description="RAP" evidence="3">
    <location>
        <begin position="864"/>
        <end position="922"/>
    </location>
</feature>
<dbReference type="InterPro" id="IPR050870">
    <property type="entry name" value="FAST_kinase"/>
</dbReference>